<dbReference type="OrthoDB" id="98552at2759"/>
<dbReference type="Pfam" id="PF03184">
    <property type="entry name" value="DDE_1"/>
    <property type="match status" value="1"/>
</dbReference>
<feature type="domain" description="DDE-1" evidence="1">
    <location>
        <begin position="127"/>
        <end position="161"/>
    </location>
</feature>
<dbReference type="EMBL" id="SNRW01000849">
    <property type="protein sequence ID" value="KAA6398940.1"/>
    <property type="molecule type" value="Genomic_DNA"/>
</dbReference>
<accession>A0A5J4WVI4</accession>
<dbReference type="InterPro" id="IPR004875">
    <property type="entry name" value="DDE_SF_endonuclease_dom"/>
</dbReference>
<organism evidence="2 3">
    <name type="scientific">Streblomastix strix</name>
    <dbReference type="NCBI Taxonomy" id="222440"/>
    <lineage>
        <taxon>Eukaryota</taxon>
        <taxon>Metamonada</taxon>
        <taxon>Preaxostyla</taxon>
        <taxon>Oxymonadida</taxon>
        <taxon>Streblomastigidae</taxon>
        <taxon>Streblomastix</taxon>
    </lineage>
</organism>
<reference evidence="2 3" key="1">
    <citation type="submission" date="2019-03" db="EMBL/GenBank/DDBJ databases">
        <title>Single cell metagenomics reveals metabolic interactions within the superorganism composed of flagellate Streblomastix strix and complex community of Bacteroidetes bacteria on its surface.</title>
        <authorList>
            <person name="Treitli S.C."/>
            <person name="Kolisko M."/>
            <person name="Husnik F."/>
            <person name="Keeling P."/>
            <person name="Hampl V."/>
        </authorList>
    </citation>
    <scope>NUCLEOTIDE SEQUENCE [LARGE SCALE GENOMIC DNA]</scope>
    <source>
        <strain evidence="2">ST1C</strain>
    </source>
</reference>
<comment type="caution">
    <text evidence="2">The sequence shown here is derived from an EMBL/GenBank/DDBJ whole genome shotgun (WGS) entry which is preliminary data.</text>
</comment>
<dbReference type="AlphaFoldDB" id="A0A5J4WVI4"/>
<dbReference type="Proteomes" id="UP000324800">
    <property type="component" value="Unassembled WGS sequence"/>
</dbReference>
<evidence type="ECO:0000313" key="3">
    <source>
        <dbReference type="Proteomes" id="UP000324800"/>
    </source>
</evidence>
<proteinExistence type="predicted"/>
<gene>
    <name evidence="2" type="ORF">EZS28_005530</name>
</gene>
<evidence type="ECO:0000259" key="1">
    <source>
        <dbReference type="Pfam" id="PF03184"/>
    </source>
</evidence>
<evidence type="ECO:0000313" key="2">
    <source>
        <dbReference type="EMBL" id="KAA6398940.1"/>
    </source>
</evidence>
<dbReference type="GO" id="GO:0003676">
    <property type="term" value="F:nucleic acid binding"/>
    <property type="evidence" value="ECO:0007669"/>
    <property type="project" value="InterPro"/>
</dbReference>
<name>A0A5J4WVI4_9EUKA</name>
<protein>
    <recommendedName>
        <fullName evidence="1">DDE-1 domain-containing protein</fullName>
    </recommendedName>
</protein>
<sequence>NSTAIRFLHKELHHNTSNFICINITNGFWKTRCLLQKQCQKVIQYYLFCWSSEGSTRQRNFNMNETSLSYQGKQRIAKITGSVRSPQMWKQSLDQQIAFCPTISPGSRFQPSHIIIGGLIKVPADIQVLQPLDVGVFRSFKAYYGKQLNQRLEELLKQQSKASISQIEAKIKKIHSRKPELTLDINFLQNTVVVYIL</sequence>
<feature type="non-terminal residue" evidence="2">
    <location>
        <position position="1"/>
    </location>
</feature>